<dbReference type="Proteomes" id="UP000019666">
    <property type="component" value="Unassembled WGS sequence"/>
</dbReference>
<dbReference type="EMBL" id="AOSK01000061">
    <property type="protein sequence ID" value="EYD76048.1"/>
    <property type="molecule type" value="Genomic_DNA"/>
</dbReference>
<keyword evidence="2" id="KW-1185">Reference proteome</keyword>
<sequence length="152" mass="17089">MSLLPDPDLPTSKLDRVRTLESILIDAATGGSHDDSRYPLLRREVLTDPELRDRIPDFVRQYRTLKAFWPFIRDAVYGYAGRRQFLTEAFTPLIDDLENPQRSPSDRAVSGALTAFNAAAVEEAWTKALARRTTDPEGAITAATTLLNWPPF</sequence>
<evidence type="ECO:0000313" key="2">
    <source>
        <dbReference type="Proteomes" id="UP000019666"/>
    </source>
</evidence>
<organism evidence="1 2">
    <name type="scientific">Rubellimicrobium mesophilum DSM 19309</name>
    <dbReference type="NCBI Taxonomy" id="442562"/>
    <lineage>
        <taxon>Bacteria</taxon>
        <taxon>Pseudomonadati</taxon>
        <taxon>Pseudomonadota</taxon>
        <taxon>Alphaproteobacteria</taxon>
        <taxon>Rhodobacterales</taxon>
        <taxon>Roseobacteraceae</taxon>
        <taxon>Rubellimicrobium</taxon>
    </lineage>
</organism>
<name>A0A017HPK0_9RHOB</name>
<reference evidence="1 2" key="1">
    <citation type="submission" date="2013-02" db="EMBL/GenBank/DDBJ databases">
        <authorList>
            <person name="Fiebig A."/>
            <person name="Goeker M."/>
            <person name="Klenk H.-P.P."/>
        </authorList>
    </citation>
    <scope>NUCLEOTIDE SEQUENCE [LARGE SCALE GENOMIC DNA]</scope>
    <source>
        <strain evidence="1 2">DSM 19309</strain>
    </source>
</reference>
<dbReference type="AlphaFoldDB" id="A0A017HPK0"/>
<protein>
    <submittedName>
        <fullName evidence="1">Abortive phage resistance protein</fullName>
    </submittedName>
</protein>
<accession>A0A017HPK0</accession>
<gene>
    <name evidence="1" type="ORF">Rumeso_02355</name>
</gene>
<dbReference type="RefSeq" id="WP_051521537.1">
    <property type="nucleotide sequence ID" value="NZ_KK088613.1"/>
</dbReference>
<dbReference type="HOGENOM" id="CLU_1720991_0_0_5"/>
<dbReference type="STRING" id="442562.Rumeso_02355"/>
<evidence type="ECO:0000313" key="1">
    <source>
        <dbReference type="EMBL" id="EYD76048.1"/>
    </source>
</evidence>
<comment type="caution">
    <text evidence="1">The sequence shown here is derived from an EMBL/GenBank/DDBJ whole genome shotgun (WGS) entry which is preliminary data.</text>
</comment>
<proteinExistence type="predicted"/>
<dbReference type="OrthoDB" id="7021751at2"/>